<name>D8LX43_BLAHO</name>
<evidence type="ECO:0000313" key="2">
    <source>
        <dbReference type="EMBL" id="CBK20838.2"/>
    </source>
</evidence>
<dbReference type="EMBL" id="FN668639">
    <property type="protein sequence ID" value="CBK20838.2"/>
    <property type="molecule type" value="Genomic_DNA"/>
</dbReference>
<organism evidence="2">
    <name type="scientific">Blastocystis hominis</name>
    <dbReference type="NCBI Taxonomy" id="12968"/>
    <lineage>
        <taxon>Eukaryota</taxon>
        <taxon>Sar</taxon>
        <taxon>Stramenopiles</taxon>
        <taxon>Bigyra</taxon>
        <taxon>Opalozoa</taxon>
        <taxon>Opalinata</taxon>
        <taxon>Blastocystidae</taxon>
        <taxon>Blastocystis</taxon>
    </lineage>
</organism>
<protein>
    <recommendedName>
        <fullName evidence="4">Hexosyltransferase</fullName>
    </recommendedName>
</protein>
<keyword evidence="1" id="KW-0732">Signal</keyword>
<feature type="chain" id="PRO_5003117620" description="Hexosyltransferase" evidence="1">
    <location>
        <begin position="19"/>
        <end position="425"/>
    </location>
</feature>
<dbReference type="InParanoid" id="D8LX43"/>
<reference evidence="2" key="1">
    <citation type="submission" date="2010-02" db="EMBL/GenBank/DDBJ databases">
        <title>Sequencing and annotation of the Blastocystis hominis genome.</title>
        <authorList>
            <person name="Wincker P."/>
        </authorList>
    </citation>
    <scope>NUCLEOTIDE SEQUENCE</scope>
    <source>
        <strain evidence="2">Singapore isolate B</strain>
    </source>
</reference>
<dbReference type="RefSeq" id="XP_012894886.1">
    <property type="nucleotide sequence ID" value="XM_013039432.1"/>
</dbReference>
<evidence type="ECO:0000256" key="1">
    <source>
        <dbReference type="SAM" id="SignalP"/>
    </source>
</evidence>
<accession>D8LX43</accession>
<feature type="signal peptide" evidence="1">
    <location>
        <begin position="1"/>
        <end position="18"/>
    </location>
</feature>
<proteinExistence type="predicted"/>
<dbReference type="OrthoDB" id="6046730at2759"/>
<dbReference type="AlphaFoldDB" id="D8LX43"/>
<evidence type="ECO:0008006" key="4">
    <source>
        <dbReference type="Google" id="ProtNLM"/>
    </source>
</evidence>
<keyword evidence="3" id="KW-1185">Reference proteome</keyword>
<evidence type="ECO:0000313" key="3">
    <source>
        <dbReference type="Proteomes" id="UP000008312"/>
    </source>
</evidence>
<sequence length="425" mass="49211">MCRVLGVFFLFFVILVHSETHFPAKSSERKQGHELSIEAEVNADGSSRTVSRPFDKIHTHSIVHNTFSAKFEQGEEEGVRKVMNPHYRLVLATTFIEINSPEKDEIQRNTLRNLIALGPSVRIVVFATSDQYFAEFHNDVDFVREMKCNRYGTPIFRYMMMHIETHYSFDYYGYCNGDLLIHSSLLSALDFVSGQIEKGLLDHRVFLVGRRTNIFAPFPQLSRSQRAQNDAKIADCAKQGSLFQSDAEDYFVFTQHTFNWQFIKDVVIGRPGYDNYLVSQVYHNRTKISFLDITNAVVVAHQTDADGVKAGHRKTKDRFYNMKLIKRDWKKGRIEYSDFVLEQFPADSFALRRRFYVPDVSFDDSFLLEELGILRRFVRPSDVCVELASRVVRGVLAEMCRKLYVVVYRDSFVPLPIDRGLIVGR</sequence>
<dbReference type="GeneID" id="24918372"/>
<gene>
    <name evidence="2" type="ORF">GSBLH_T00001093001</name>
</gene>
<dbReference type="Proteomes" id="UP000008312">
    <property type="component" value="Unassembled WGS sequence"/>
</dbReference>